<evidence type="ECO:0000256" key="1">
    <source>
        <dbReference type="SAM" id="Phobius"/>
    </source>
</evidence>
<keyword evidence="1" id="KW-1133">Transmembrane helix</keyword>
<sequence length="39" mass="4432">MDLMTTVVVVFLAAFAIVGVYVTVKSEQFKHEEMKNNNK</sequence>
<name>A0A6V8SKN1_9CLOT</name>
<comment type="caution">
    <text evidence="2">The sequence shown here is derived from an EMBL/GenBank/DDBJ whole genome shotgun (WGS) entry which is preliminary data.</text>
</comment>
<keyword evidence="3" id="KW-1185">Reference proteome</keyword>
<reference evidence="2 3" key="1">
    <citation type="submission" date="2020-07" db="EMBL/GenBank/DDBJ databases">
        <title>A new beta-1,3-glucan-decomposing anaerobic bacterium isolated from anoxic soil subjected to biological soil disinfestation.</title>
        <authorList>
            <person name="Ueki A."/>
            <person name="Tonouchi A."/>
        </authorList>
    </citation>
    <scope>NUCLEOTIDE SEQUENCE [LARGE SCALE GENOMIC DNA]</scope>
    <source>
        <strain evidence="2 3">TW1</strain>
    </source>
</reference>
<dbReference type="AlphaFoldDB" id="A0A6V8SKN1"/>
<keyword evidence="1" id="KW-0472">Membrane</keyword>
<accession>A0A6V8SKN1</accession>
<evidence type="ECO:0000313" key="2">
    <source>
        <dbReference type="EMBL" id="GFP77789.1"/>
    </source>
</evidence>
<evidence type="ECO:0000313" key="3">
    <source>
        <dbReference type="Proteomes" id="UP000580568"/>
    </source>
</evidence>
<organism evidence="2 3">
    <name type="scientific">Clostridium fungisolvens</name>
    <dbReference type="NCBI Taxonomy" id="1604897"/>
    <lineage>
        <taxon>Bacteria</taxon>
        <taxon>Bacillati</taxon>
        <taxon>Bacillota</taxon>
        <taxon>Clostridia</taxon>
        <taxon>Eubacteriales</taxon>
        <taxon>Clostridiaceae</taxon>
        <taxon>Clostridium</taxon>
    </lineage>
</organism>
<protein>
    <submittedName>
        <fullName evidence="2">Uncharacterized protein</fullName>
    </submittedName>
</protein>
<dbReference type="Proteomes" id="UP000580568">
    <property type="component" value="Unassembled WGS sequence"/>
</dbReference>
<dbReference type="EMBL" id="BLZR01000001">
    <property type="protein sequence ID" value="GFP77789.1"/>
    <property type="molecule type" value="Genomic_DNA"/>
</dbReference>
<keyword evidence="1" id="KW-0812">Transmembrane</keyword>
<feature type="transmembrane region" description="Helical" evidence="1">
    <location>
        <begin position="6"/>
        <end position="24"/>
    </location>
</feature>
<proteinExistence type="predicted"/>
<gene>
    <name evidence="2" type="ORF">bsdtw1_03961</name>
</gene>